<feature type="binding site" evidence="7">
    <location>
        <position position="167"/>
    </location>
    <ligand>
        <name>L-aspartate</name>
        <dbReference type="ChEBI" id="CHEBI:29991"/>
    </ligand>
</feature>
<dbReference type="GO" id="GO:0044205">
    <property type="term" value="P:'de novo' UMP biosynthetic process"/>
    <property type="evidence" value="ECO:0007669"/>
    <property type="project" value="UniProtKB-UniRule"/>
</dbReference>
<sequence>MFKGRDIVSIKELSKEEMDIIFEVAREMLPIARGERKSDLLDGKILATLFFEPSTRTRLSFESAMHRLGGSVIGFSNPSATSISKGETLADTVRVMDSYSDVIVIRHPYEGSARLAAEFASNPVINAGDGAGQHPTQTLLDLFTIHQEFGEIEGLNVALIGDLKYGRTVHSLAYALSYLGANIYLVSPELLRMPSHIIRELKEKPVETDKIEDVIEDADVLYVTRIQKERFPDPTEYKKVAGSYRITSELLNKAKEKAIVMHPLPRVDEIEPEVDYTKHARYFQQAFNGVPVRMALLALVLGVV</sequence>
<dbReference type="EMBL" id="CP001941">
    <property type="protein sequence ID" value="ADD08930.1"/>
    <property type="molecule type" value="Genomic_DNA"/>
</dbReference>
<feature type="binding site" evidence="7">
    <location>
        <position position="106"/>
    </location>
    <ligand>
        <name>carbamoyl phosphate</name>
        <dbReference type="ChEBI" id="CHEBI:58228"/>
    </ligand>
</feature>
<keyword evidence="11" id="KW-1185">Reference proteome</keyword>
<dbReference type="eggNOG" id="arCOG00911">
    <property type="taxonomic scope" value="Archaea"/>
</dbReference>
<evidence type="ECO:0000256" key="6">
    <source>
        <dbReference type="ARBA" id="ARBA00048859"/>
    </source>
</evidence>
<dbReference type="NCBIfam" id="TIGR00670">
    <property type="entry name" value="asp_carb_tr"/>
    <property type="match status" value="1"/>
</dbReference>
<feature type="binding site" evidence="7">
    <location>
        <position position="85"/>
    </location>
    <ligand>
        <name>L-aspartate</name>
        <dbReference type="ChEBI" id="CHEBI:29991"/>
    </ligand>
</feature>
<feature type="binding site" evidence="7">
    <location>
        <position position="264"/>
    </location>
    <ligand>
        <name>carbamoyl phosphate</name>
        <dbReference type="ChEBI" id="CHEBI:58228"/>
    </ligand>
</feature>
<keyword evidence="4 7" id="KW-0665">Pyrimidine biosynthesis</keyword>
<evidence type="ECO:0000259" key="8">
    <source>
        <dbReference type="Pfam" id="PF00185"/>
    </source>
</evidence>
<evidence type="ECO:0000259" key="9">
    <source>
        <dbReference type="Pfam" id="PF02729"/>
    </source>
</evidence>
<dbReference type="HOGENOM" id="CLU_043846_1_2_2"/>
<keyword evidence="3 7" id="KW-0808">Transferase</keyword>
<reference evidence="10" key="1">
    <citation type="submission" date="2010-02" db="EMBL/GenBank/DDBJ databases">
        <title>Complete sequence of Aciduliprofundum boonei T469.</title>
        <authorList>
            <consortium name="US DOE Joint Genome Institute"/>
            <person name="Lucas S."/>
            <person name="Copeland A."/>
            <person name="Lapidus A."/>
            <person name="Cheng J.-F."/>
            <person name="Bruce D."/>
            <person name="Goodwin L."/>
            <person name="Pitluck S."/>
            <person name="Saunders E."/>
            <person name="Detter J.C."/>
            <person name="Han C."/>
            <person name="Tapia R."/>
            <person name="Land M."/>
            <person name="Hauser L."/>
            <person name="Kyrpides N."/>
            <person name="Mikhailova N."/>
            <person name="Flores G."/>
            <person name="Reysenbach A.-L."/>
            <person name="Woyke T."/>
        </authorList>
    </citation>
    <scope>NUCLEOTIDE SEQUENCE</scope>
    <source>
        <strain evidence="10">T469</strain>
    </source>
</reference>
<dbReference type="NCBIfam" id="NF002032">
    <property type="entry name" value="PRK00856.1"/>
    <property type="match status" value="1"/>
</dbReference>
<proteinExistence type="inferred from homology"/>
<dbReference type="FunFam" id="3.40.50.1370:FF:000001">
    <property type="entry name" value="Aspartate carbamoyltransferase"/>
    <property type="match status" value="1"/>
</dbReference>
<evidence type="ECO:0000256" key="1">
    <source>
        <dbReference type="ARBA" id="ARBA00004852"/>
    </source>
</evidence>
<feature type="domain" description="Aspartate/ornithine carbamoyltransferase carbamoyl-P binding" evidence="9">
    <location>
        <begin position="5"/>
        <end position="147"/>
    </location>
</feature>
<dbReference type="OrthoDB" id="7792at2157"/>
<feature type="binding site" evidence="7">
    <location>
        <position position="265"/>
    </location>
    <ligand>
        <name>carbamoyl phosphate</name>
        <dbReference type="ChEBI" id="CHEBI:58228"/>
    </ligand>
</feature>
<dbReference type="AlphaFoldDB" id="B5IFK3"/>
<evidence type="ECO:0000256" key="5">
    <source>
        <dbReference type="ARBA" id="ARBA00043884"/>
    </source>
</evidence>
<evidence type="ECO:0000313" key="10">
    <source>
        <dbReference type="EMBL" id="ADD08930.1"/>
    </source>
</evidence>
<dbReference type="HAMAP" id="MF_00001">
    <property type="entry name" value="Asp_carb_tr"/>
    <property type="match status" value="1"/>
</dbReference>
<dbReference type="PRINTS" id="PR00100">
    <property type="entry name" value="AOTCASE"/>
</dbReference>
<dbReference type="PROSITE" id="PS00097">
    <property type="entry name" value="CARBAMOYLTRANSFERASE"/>
    <property type="match status" value="1"/>
</dbReference>
<dbReference type="RefSeq" id="WP_008085663.1">
    <property type="nucleotide sequence ID" value="NC_013926.1"/>
</dbReference>
<dbReference type="Proteomes" id="UP000001400">
    <property type="component" value="Chromosome"/>
</dbReference>
<dbReference type="GO" id="GO:0006207">
    <property type="term" value="P:'de novo' pyrimidine nucleobase biosynthetic process"/>
    <property type="evidence" value="ECO:0007669"/>
    <property type="project" value="InterPro"/>
</dbReference>
<accession>B5IFK3</accession>
<dbReference type="GeneID" id="8828081"/>
<dbReference type="SUPFAM" id="SSF53671">
    <property type="entry name" value="Aspartate/ornithine carbamoyltransferase"/>
    <property type="match status" value="1"/>
</dbReference>
<gene>
    <name evidence="7" type="primary">pyrB</name>
    <name evidence="10" type="ordered locus">Aboo_1121</name>
</gene>
<comment type="catalytic activity">
    <reaction evidence="6 7">
        <text>carbamoyl phosphate + L-aspartate = N-carbamoyl-L-aspartate + phosphate + H(+)</text>
        <dbReference type="Rhea" id="RHEA:20013"/>
        <dbReference type="ChEBI" id="CHEBI:15378"/>
        <dbReference type="ChEBI" id="CHEBI:29991"/>
        <dbReference type="ChEBI" id="CHEBI:32814"/>
        <dbReference type="ChEBI" id="CHEBI:43474"/>
        <dbReference type="ChEBI" id="CHEBI:58228"/>
        <dbReference type="EC" id="2.1.3.2"/>
    </reaction>
</comment>
<organism evidence="10 11">
    <name type="scientific">Aciduliprofundum boonei (strain DSM 19572 / T469)</name>
    <dbReference type="NCBI Taxonomy" id="439481"/>
    <lineage>
        <taxon>Archaea</taxon>
        <taxon>Methanobacteriati</taxon>
        <taxon>Thermoplasmatota</taxon>
        <taxon>DHVE2 group</taxon>
        <taxon>Candidatus Aciduliprofundum</taxon>
    </lineage>
</organism>
<evidence type="ECO:0000256" key="2">
    <source>
        <dbReference type="ARBA" id="ARBA00008896"/>
    </source>
</evidence>
<evidence type="ECO:0000313" key="11">
    <source>
        <dbReference type="Proteomes" id="UP000001400"/>
    </source>
</evidence>
<dbReference type="PANTHER" id="PTHR45753:SF6">
    <property type="entry name" value="ASPARTATE CARBAMOYLTRANSFERASE"/>
    <property type="match status" value="1"/>
</dbReference>
<feature type="binding site" evidence="7">
    <location>
        <position position="56"/>
    </location>
    <ligand>
        <name>carbamoyl phosphate</name>
        <dbReference type="ChEBI" id="CHEBI:58228"/>
    </ligand>
</feature>
<evidence type="ECO:0000256" key="7">
    <source>
        <dbReference type="HAMAP-Rule" id="MF_00001"/>
    </source>
</evidence>
<evidence type="ECO:0000256" key="4">
    <source>
        <dbReference type="ARBA" id="ARBA00022975"/>
    </source>
</evidence>
<feature type="binding site" evidence="7">
    <location>
        <position position="57"/>
    </location>
    <ligand>
        <name>carbamoyl phosphate</name>
        <dbReference type="ChEBI" id="CHEBI:58228"/>
    </ligand>
</feature>
<dbReference type="STRING" id="439481.Aboo_1121"/>
<dbReference type="Pfam" id="PF00185">
    <property type="entry name" value="OTCace"/>
    <property type="match status" value="1"/>
</dbReference>
<protein>
    <recommendedName>
        <fullName evidence="7">Aspartate carbamoyltransferase</fullName>
        <ecNumber evidence="7">2.1.3.2</ecNumber>
    </recommendedName>
    <alternativeName>
        <fullName evidence="7">Aspartate transcarbamylase</fullName>
        <shortName evidence="7">ATCase</shortName>
    </alternativeName>
</protein>
<comment type="subunit">
    <text evidence="7">Heterooligomer of catalytic and regulatory chains.</text>
</comment>
<feature type="binding site" evidence="7">
    <location>
        <position position="137"/>
    </location>
    <ligand>
        <name>carbamoyl phosphate</name>
        <dbReference type="ChEBI" id="CHEBI:58228"/>
    </ligand>
</feature>
<dbReference type="PANTHER" id="PTHR45753">
    <property type="entry name" value="ORNITHINE CARBAMOYLTRANSFERASE, MITOCHONDRIAL"/>
    <property type="match status" value="1"/>
</dbReference>
<feature type="binding site" evidence="7">
    <location>
        <position position="134"/>
    </location>
    <ligand>
        <name>carbamoyl phosphate</name>
        <dbReference type="ChEBI" id="CHEBI:58228"/>
    </ligand>
</feature>
<feature type="domain" description="Aspartate/ornithine carbamoyltransferase Asp/Orn-binding" evidence="8">
    <location>
        <begin position="153"/>
        <end position="299"/>
    </location>
</feature>
<dbReference type="Pfam" id="PF02729">
    <property type="entry name" value="OTCace_N"/>
    <property type="match status" value="1"/>
</dbReference>
<dbReference type="EC" id="2.1.3.2" evidence="7"/>
<dbReference type="InterPro" id="IPR006131">
    <property type="entry name" value="Asp_carbamoyltransf_Asp/Orn-bd"/>
</dbReference>
<dbReference type="InterPro" id="IPR006132">
    <property type="entry name" value="Asp/Orn_carbamoyltranf_P-bd"/>
</dbReference>
<dbReference type="GO" id="GO:0006520">
    <property type="term" value="P:amino acid metabolic process"/>
    <property type="evidence" value="ECO:0007669"/>
    <property type="project" value="InterPro"/>
</dbReference>
<dbReference type="KEGG" id="abi:Aboo_1121"/>
<dbReference type="UniPathway" id="UPA00070">
    <property type="reaction ID" value="UER00116"/>
</dbReference>
<evidence type="ECO:0000256" key="3">
    <source>
        <dbReference type="ARBA" id="ARBA00022679"/>
    </source>
</evidence>
<feature type="binding site" evidence="7">
    <location>
        <position position="225"/>
    </location>
    <ligand>
        <name>L-aspartate</name>
        <dbReference type="ChEBI" id="CHEBI:29991"/>
    </ligand>
</feature>
<dbReference type="Gene3D" id="3.40.50.1370">
    <property type="entry name" value="Aspartate/ornithine carbamoyltransferase"/>
    <property type="match status" value="2"/>
</dbReference>
<name>B5IFK3_ACIB4</name>
<dbReference type="GO" id="GO:0016597">
    <property type="term" value="F:amino acid binding"/>
    <property type="evidence" value="ECO:0007669"/>
    <property type="project" value="InterPro"/>
</dbReference>
<comment type="similarity">
    <text evidence="2 7">Belongs to the aspartate/ornithine carbamoyltransferase superfamily. ATCase family.</text>
</comment>
<dbReference type="InterPro" id="IPR006130">
    <property type="entry name" value="Asp/Orn_carbamoylTrfase"/>
</dbReference>
<dbReference type="GO" id="GO:0004070">
    <property type="term" value="F:aspartate carbamoyltransferase activity"/>
    <property type="evidence" value="ECO:0007669"/>
    <property type="project" value="UniProtKB-UniRule"/>
</dbReference>
<dbReference type="FunFam" id="3.40.50.1370:FF:000002">
    <property type="entry name" value="Aspartate carbamoyltransferase 2"/>
    <property type="match status" value="1"/>
</dbReference>
<dbReference type="InterPro" id="IPR036901">
    <property type="entry name" value="Asp/Orn_carbamoylTrfase_sf"/>
</dbReference>
<comment type="pathway">
    <text evidence="1 7">Pyrimidine metabolism; UMP biosynthesis via de novo pathway; (S)-dihydroorotate from bicarbonate: step 2/3.</text>
</comment>
<comment type="function">
    <text evidence="5 7">Catalyzes the condensation of carbamoyl phosphate and aspartate to form carbamoyl aspartate and inorganic phosphate, the committed step in the de novo pyrimidine nucleotide biosynthesis pathway.</text>
</comment>
<dbReference type="PRINTS" id="PR00101">
    <property type="entry name" value="ATCASE"/>
</dbReference>
<dbReference type="InterPro" id="IPR002082">
    <property type="entry name" value="Asp_carbamoyltransf"/>
</dbReference>